<organism evidence="2 3">
    <name type="scientific">Algoriphagus aestuariicola</name>
    <dbReference type="NCBI Taxonomy" id="1852016"/>
    <lineage>
        <taxon>Bacteria</taxon>
        <taxon>Pseudomonadati</taxon>
        <taxon>Bacteroidota</taxon>
        <taxon>Cytophagia</taxon>
        <taxon>Cytophagales</taxon>
        <taxon>Cyclobacteriaceae</taxon>
        <taxon>Algoriphagus</taxon>
    </lineage>
</organism>
<keyword evidence="1" id="KW-0812">Transmembrane</keyword>
<name>A0ABS3BW03_9BACT</name>
<dbReference type="InterPro" id="IPR005625">
    <property type="entry name" value="PepSY-ass_TM"/>
</dbReference>
<dbReference type="EMBL" id="JAFKCW010000006">
    <property type="protein sequence ID" value="MBN7803478.1"/>
    <property type="molecule type" value="Genomic_DNA"/>
</dbReference>
<dbReference type="RefSeq" id="WP_206571475.1">
    <property type="nucleotide sequence ID" value="NZ_JAFKCW010000006.1"/>
</dbReference>
<keyword evidence="3" id="KW-1185">Reference proteome</keyword>
<dbReference type="Pfam" id="PF03929">
    <property type="entry name" value="PepSY_TM"/>
    <property type="match status" value="1"/>
</dbReference>
<protein>
    <submittedName>
        <fullName evidence="2">PepSY domain-containing protein</fullName>
    </submittedName>
</protein>
<evidence type="ECO:0000313" key="2">
    <source>
        <dbReference type="EMBL" id="MBN7803478.1"/>
    </source>
</evidence>
<dbReference type="Proteomes" id="UP000664698">
    <property type="component" value="Unassembled WGS sequence"/>
</dbReference>
<comment type="caution">
    <text evidence="2">The sequence shown here is derived from an EMBL/GenBank/DDBJ whole genome shotgun (WGS) entry which is preliminary data.</text>
</comment>
<keyword evidence="1" id="KW-1133">Transmembrane helix</keyword>
<sequence>MAAQKSKNILWKIHQWVGLYVGIVIAALSLTGAVAVFIPEIDSFLERDFLLQNSLKNLQPVSGIVSTVQSQYPEFQILGVQPPSSDLHPLIIDIYKEQAPYDSERYQVFVNPYTGEILGTKDHLNSLSNYLRQVHVRLMDAWWGRQLVGLAGIGLVMLCVTGLLIYGQFMKNQVFGAIRKKNLRILMADWHKMVGVSALAFNLMIGATGAWLGLQPVLIKWLDIKAPNAYKRADKILDPKDDVLQPYDYWQALTIAKSEIPGFIPTQVIPSKDGTNTLEIKGDAGRLPFEPHISKVVLDKTSLEILNSYDIREQAFLDKFYYLQEGLHFGRFGGIFLKIAYALLGLTSGILSITGFFIYLIRKKKTADEKAEVKKTIFIYSISTIFLIVLLGAAVIFIGYAYATMVVTPAVYLFLLTFISYHLFKYWKREKEPKKLIHENS</sequence>
<evidence type="ECO:0000256" key="1">
    <source>
        <dbReference type="SAM" id="Phobius"/>
    </source>
</evidence>
<feature type="transmembrane region" description="Helical" evidence="1">
    <location>
        <begin position="377"/>
        <end position="403"/>
    </location>
</feature>
<feature type="transmembrane region" description="Helical" evidence="1">
    <location>
        <begin position="190"/>
        <end position="212"/>
    </location>
</feature>
<feature type="transmembrane region" description="Helical" evidence="1">
    <location>
        <begin position="339"/>
        <end position="361"/>
    </location>
</feature>
<feature type="transmembrane region" description="Helical" evidence="1">
    <location>
        <begin position="409"/>
        <end position="427"/>
    </location>
</feature>
<accession>A0ABS3BW03</accession>
<reference evidence="2 3" key="1">
    <citation type="submission" date="2021-03" db="EMBL/GenBank/DDBJ databases">
        <title>novel species isolated from a fishpond in China.</title>
        <authorList>
            <person name="Lu H."/>
            <person name="Cai Z."/>
        </authorList>
    </citation>
    <scope>NUCLEOTIDE SEQUENCE [LARGE SCALE GENOMIC DNA]</scope>
    <source>
        <strain evidence="2 3">JCM 31546</strain>
    </source>
</reference>
<gene>
    <name evidence="2" type="ORF">J0A67_21590</name>
</gene>
<feature type="transmembrane region" description="Helical" evidence="1">
    <location>
        <begin position="16"/>
        <end position="38"/>
    </location>
</feature>
<keyword evidence="1" id="KW-0472">Membrane</keyword>
<proteinExistence type="predicted"/>
<evidence type="ECO:0000313" key="3">
    <source>
        <dbReference type="Proteomes" id="UP000664698"/>
    </source>
</evidence>
<dbReference type="PANTHER" id="PTHR34219">
    <property type="entry name" value="IRON-REGULATED INNER MEMBRANE PROTEIN-RELATED"/>
    <property type="match status" value="1"/>
</dbReference>
<feature type="transmembrane region" description="Helical" evidence="1">
    <location>
        <begin position="147"/>
        <end position="169"/>
    </location>
</feature>